<accession>A0A8J8SEX2</accession>
<name>A0A8J8SEX2_9FIRM</name>
<evidence type="ECO:0000256" key="4">
    <source>
        <dbReference type="ARBA" id="ARBA00022692"/>
    </source>
</evidence>
<keyword evidence="2" id="KW-0813">Transport</keyword>
<feature type="transmembrane region" description="Helical" evidence="7">
    <location>
        <begin position="42"/>
        <end position="63"/>
    </location>
</feature>
<keyword evidence="10" id="KW-1185">Reference proteome</keyword>
<evidence type="ECO:0000313" key="10">
    <source>
        <dbReference type="Proteomes" id="UP000677305"/>
    </source>
</evidence>
<evidence type="ECO:0000256" key="2">
    <source>
        <dbReference type="ARBA" id="ARBA00022448"/>
    </source>
</evidence>
<evidence type="ECO:0000256" key="1">
    <source>
        <dbReference type="ARBA" id="ARBA00004651"/>
    </source>
</evidence>
<feature type="domain" description="ABC transmembrane type-1" evidence="8">
    <location>
        <begin position="58"/>
        <end position="237"/>
    </location>
</feature>
<dbReference type="CDD" id="cd06261">
    <property type="entry name" value="TM_PBP2"/>
    <property type="match status" value="1"/>
</dbReference>
<dbReference type="GO" id="GO:0055085">
    <property type="term" value="P:transmembrane transport"/>
    <property type="evidence" value="ECO:0007669"/>
    <property type="project" value="InterPro"/>
</dbReference>
<feature type="transmembrane region" description="Helical" evidence="7">
    <location>
        <begin position="150"/>
        <end position="175"/>
    </location>
</feature>
<keyword evidence="3" id="KW-1003">Cell membrane</keyword>
<reference evidence="9 10" key="1">
    <citation type="submission" date="2020-07" db="EMBL/GenBank/DDBJ databases">
        <title>Vallitalea guaymasensis genome.</title>
        <authorList>
            <person name="Postec A."/>
        </authorList>
    </citation>
    <scope>NUCLEOTIDE SEQUENCE [LARGE SCALE GENOMIC DNA]</scope>
    <source>
        <strain evidence="9 10">Ra1766G1</strain>
    </source>
</reference>
<dbReference type="PANTHER" id="PTHR43744:SF8">
    <property type="entry name" value="SN-GLYCEROL-3-PHOSPHATE TRANSPORT SYSTEM PERMEASE PROTEIN UGPE"/>
    <property type="match status" value="1"/>
</dbReference>
<organism evidence="9 10">
    <name type="scientific">Vallitalea guaymasensis</name>
    <dbReference type="NCBI Taxonomy" id="1185412"/>
    <lineage>
        <taxon>Bacteria</taxon>
        <taxon>Bacillati</taxon>
        <taxon>Bacillota</taxon>
        <taxon>Clostridia</taxon>
        <taxon>Lachnospirales</taxon>
        <taxon>Vallitaleaceae</taxon>
        <taxon>Vallitalea</taxon>
    </lineage>
</organism>
<dbReference type="Proteomes" id="UP000677305">
    <property type="component" value="Chromosome"/>
</dbReference>
<comment type="subcellular location">
    <subcellularLocation>
        <location evidence="1">Cell membrane</location>
        <topology evidence="1">Multi-pass membrane protein</topology>
    </subcellularLocation>
</comment>
<dbReference type="KEGG" id="vgu:HYG85_10950"/>
<evidence type="ECO:0000256" key="6">
    <source>
        <dbReference type="ARBA" id="ARBA00023136"/>
    </source>
</evidence>
<sequence>MAFKTPRETFQSFYGLPKVFRLDNFINAWKITNFSLAFKNSFIVTSVSLVFIVLATSMAGYAIARSNKKFYNFIYVLFVSGMMVPFQVIMIPLYKMGRKFGLVNNRWGIILIYICLGVHLAVFLYTGFVKGIPKELEEAATIDGASTPQIFFKVVFPLLKPITMTILVLDTMWIWNDFFLPLLFLQDTKIRTLPLTQFYFYGKYNTQMNLAFAAFILAMIPILIFYFAMQKYIVKGIVAGAVKG</sequence>
<evidence type="ECO:0000256" key="5">
    <source>
        <dbReference type="ARBA" id="ARBA00022989"/>
    </source>
</evidence>
<dbReference type="Gene3D" id="1.10.3720.10">
    <property type="entry name" value="MetI-like"/>
    <property type="match status" value="1"/>
</dbReference>
<evidence type="ECO:0000256" key="7">
    <source>
        <dbReference type="SAM" id="Phobius"/>
    </source>
</evidence>
<proteinExistence type="predicted"/>
<keyword evidence="4 7" id="KW-0812">Transmembrane</keyword>
<dbReference type="SUPFAM" id="SSF161098">
    <property type="entry name" value="MetI-like"/>
    <property type="match status" value="1"/>
</dbReference>
<feature type="transmembrane region" description="Helical" evidence="7">
    <location>
        <begin position="210"/>
        <end position="228"/>
    </location>
</feature>
<evidence type="ECO:0000256" key="3">
    <source>
        <dbReference type="ARBA" id="ARBA00022475"/>
    </source>
</evidence>
<dbReference type="AlphaFoldDB" id="A0A8J8SEX2"/>
<dbReference type="PANTHER" id="PTHR43744">
    <property type="entry name" value="ABC TRANSPORTER PERMEASE PROTEIN MG189-RELATED-RELATED"/>
    <property type="match status" value="1"/>
</dbReference>
<feature type="transmembrane region" description="Helical" evidence="7">
    <location>
        <begin position="70"/>
        <end position="94"/>
    </location>
</feature>
<keyword evidence="6 7" id="KW-0472">Membrane</keyword>
<evidence type="ECO:0000259" key="8">
    <source>
        <dbReference type="Pfam" id="PF00528"/>
    </source>
</evidence>
<gene>
    <name evidence="9" type="ORF">HYG85_10950</name>
</gene>
<feature type="transmembrane region" description="Helical" evidence="7">
    <location>
        <begin position="106"/>
        <end position="129"/>
    </location>
</feature>
<dbReference type="InterPro" id="IPR000515">
    <property type="entry name" value="MetI-like"/>
</dbReference>
<dbReference type="GO" id="GO:0005886">
    <property type="term" value="C:plasma membrane"/>
    <property type="evidence" value="ECO:0007669"/>
    <property type="project" value="UniProtKB-SubCell"/>
</dbReference>
<protein>
    <submittedName>
        <fullName evidence="9">Carbohydrate ABC transporter permease</fullName>
    </submittedName>
</protein>
<dbReference type="EMBL" id="CP058561">
    <property type="protein sequence ID" value="QUH31991.1"/>
    <property type="molecule type" value="Genomic_DNA"/>
</dbReference>
<dbReference type="InterPro" id="IPR035906">
    <property type="entry name" value="MetI-like_sf"/>
</dbReference>
<evidence type="ECO:0000313" key="9">
    <source>
        <dbReference type="EMBL" id="QUH31991.1"/>
    </source>
</evidence>
<dbReference type="Pfam" id="PF00528">
    <property type="entry name" value="BPD_transp_1"/>
    <property type="match status" value="1"/>
</dbReference>
<keyword evidence="5 7" id="KW-1133">Transmembrane helix</keyword>